<dbReference type="Pfam" id="PF00702">
    <property type="entry name" value="Hydrolase"/>
    <property type="match status" value="1"/>
</dbReference>
<organism evidence="1 2">
    <name type="scientific">Linderina pennispora</name>
    <dbReference type="NCBI Taxonomy" id="61395"/>
    <lineage>
        <taxon>Eukaryota</taxon>
        <taxon>Fungi</taxon>
        <taxon>Fungi incertae sedis</taxon>
        <taxon>Zoopagomycota</taxon>
        <taxon>Kickxellomycotina</taxon>
        <taxon>Kickxellomycetes</taxon>
        <taxon>Kickxellales</taxon>
        <taxon>Kickxellaceae</taxon>
        <taxon>Linderina</taxon>
    </lineage>
</organism>
<accession>A0A1Y1W4A0</accession>
<gene>
    <name evidence="1" type="ORF">DL89DRAFT_294133</name>
</gene>
<dbReference type="PANTHER" id="PTHR43885">
    <property type="entry name" value="HALOACID DEHALOGENASE-LIKE HYDROLASE"/>
    <property type="match status" value="1"/>
</dbReference>
<dbReference type="OrthoDB" id="426235at2759"/>
<dbReference type="EMBL" id="MCFD01000010">
    <property type="protein sequence ID" value="ORX68212.1"/>
    <property type="molecule type" value="Genomic_DNA"/>
</dbReference>
<comment type="caution">
    <text evidence="1">The sequence shown here is derived from an EMBL/GenBank/DDBJ whole genome shotgun (WGS) entry which is preliminary data.</text>
</comment>
<dbReference type="GO" id="GO:0016791">
    <property type="term" value="F:phosphatase activity"/>
    <property type="evidence" value="ECO:0007669"/>
    <property type="project" value="UniProtKB-ARBA"/>
</dbReference>
<dbReference type="NCBIfam" id="TIGR01549">
    <property type="entry name" value="HAD-SF-IA-v1"/>
    <property type="match status" value="1"/>
</dbReference>
<dbReference type="RefSeq" id="XP_040742026.1">
    <property type="nucleotide sequence ID" value="XM_040890481.1"/>
</dbReference>
<reference evidence="1 2" key="1">
    <citation type="submission" date="2016-07" db="EMBL/GenBank/DDBJ databases">
        <title>Pervasive Adenine N6-methylation of Active Genes in Fungi.</title>
        <authorList>
            <consortium name="DOE Joint Genome Institute"/>
            <person name="Mondo S.J."/>
            <person name="Dannebaum R.O."/>
            <person name="Kuo R.C."/>
            <person name="Labutti K."/>
            <person name="Haridas S."/>
            <person name="Kuo A."/>
            <person name="Salamov A."/>
            <person name="Ahrendt S.R."/>
            <person name="Lipzen A."/>
            <person name="Sullivan W."/>
            <person name="Andreopoulos W.B."/>
            <person name="Clum A."/>
            <person name="Lindquist E."/>
            <person name="Daum C."/>
            <person name="Ramamoorthy G.K."/>
            <person name="Gryganskyi A."/>
            <person name="Culley D."/>
            <person name="Magnuson J.K."/>
            <person name="James T.Y."/>
            <person name="O'Malley M.A."/>
            <person name="Stajich J.E."/>
            <person name="Spatafora J.W."/>
            <person name="Visel A."/>
            <person name="Grigoriev I.V."/>
        </authorList>
    </citation>
    <scope>NUCLEOTIDE SEQUENCE [LARGE SCALE GENOMIC DNA]</scope>
    <source>
        <strain evidence="1 2">ATCC 12442</strain>
    </source>
</reference>
<evidence type="ECO:0000313" key="1">
    <source>
        <dbReference type="EMBL" id="ORX68212.1"/>
    </source>
</evidence>
<evidence type="ECO:0000313" key="2">
    <source>
        <dbReference type="Proteomes" id="UP000193922"/>
    </source>
</evidence>
<dbReference type="InterPro" id="IPR023214">
    <property type="entry name" value="HAD_sf"/>
</dbReference>
<dbReference type="SFLD" id="SFLDG01129">
    <property type="entry name" value="C1.5:_HAD__Beta-PGM__Phosphata"/>
    <property type="match status" value="1"/>
</dbReference>
<dbReference type="PANTHER" id="PTHR43885:SF1">
    <property type="entry name" value="SUPERFAMILY HYDROLASE, PUTATIVE (AFU_ORTHOLOGUE AFUA_4G13290)-RELATED"/>
    <property type="match status" value="1"/>
</dbReference>
<dbReference type="Gene3D" id="1.10.260.80">
    <property type="match status" value="1"/>
</dbReference>
<proteinExistence type="predicted"/>
<dbReference type="SUPFAM" id="SSF56784">
    <property type="entry name" value="HAD-like"/>
    <property type="match status" value="1"/>
</dbReference>
<dbReference type="Gene3D" id="3.40.50.1000">
    <property type="entry name" value="HAD superfamily/HAD-like"/>
    <property type="match status" value="1"/>
</dbReference>
<dbReference type="AlphaFoldDB" id="A0A1Y1W4A0"/>
<dbReference type="STRING" id="61395.A0A1Y1W4A0"/>
<name>A0A1Y1W4A0_9FUNG</name>
<dbReference type="InterPro" id="IPR036412">
    <property type="entry name" value="HAD-like_sf"/>
</dbReference>
<dbReference type="InterPro" id="IPR006439">
    <property type="entry name" value="HAD-SF_hydro_IA"/>
</dbReference>
<dbReference type="GeneID" id="63807129"/>
<keyword evidence="2" id="KW-1185">Reference proteome</keyword>
<dbReference type="Proteomes" id="UP000193922">
    <property type="component" value="Unassembled WGS sequence"/>
</dbReference>
<dbReference type="SFLD" id="SFLDS00003">
    <property type="entry name" value="Haloacid_Dehalogenase"/>
    <property type="match status" value="1"/>
</dbReference>
<sequence>MVHYSSSVNGTAADARRIRGVVFDMDGTLVTPMNGYLQQMRRELSIPNGHGIVAYVEALSKEALAHMQLSPGLVDLLRFLKASNLPVAIITRNSLASVEHFLGDVVDRSVPVSERSLFAFHPIIDRSFKPTKPSPDSLLHVARAWGVEPSELMMVGDHVDDLLCGSQAGAVAALLRYEGNGQFASAAHVVVDRIDELLVSSVDPTCYYVTA</sequence>
<protein>
    <submittedName>
        <fullName evidence="1">HAD-like protein</fullName>
    </submittedName>
</protein>